<evidence type="ECO:0000256" key="3">
    <source>
        <dbReference type="PROSITE-ProRule" id="PRU00703"/>
    </source>
</evidence>
<dbReference type="PROSITE" id="PS51371">
    <property type="entry name" value="CBS"/>
    <property type="match status" value="2"/>
</dbReference>
<proteinExistence type="predicted"/>
<dbReference type="OrthoDB" id="9798188at2"/>
<dbReference type="InterPro" id="IPR000644">
    <property type="entry name" value="CBS_dom"/>
</dbReference>
<dbReference type="InterPro" id="IPR005170">
    <property type="entry name" value="Transptr-assoc_dom"/>
</dbReference>
<dbReference type="KEGG" id="phn:PAEH1_11120"/>
<feature type="domain" description="CBS" evidence="4">
    <location>
        <begin position="72"/>
        <end position="132"/>
    </location>
</feature>
<evidence type="ECO:0000256" key="1">
    <source>
        <dbReference type="ARBA" id="ARBA00022737"/>
    </source>
</evidence>
<dbReference type="InterPro" id="IPR036318">
    <property type="entry name" value="FAD-bd_PCMH-like_sf"/>
</dbReference>
<organism evidence="5 6">
    <name type="scientific">Paenalcaligenes hominis</name>
    <dbReference type="NCBI Taxonomy" id="643674"/>
    <lineage>
        <taxon>Bacteria</taxon>
        <taxon>Pseudomonadati</taxon>
        <taxon>Pseudomonadota</taxon>
        <taxon>Betaproteobacteria</taxon>
        <taxon>Burkholderiales</taxon>
        <taxon>Alcaligenaceae</taxon>
        <taxon>Paenalcaligenes</taxon>
    </lineage>
</organism>
<dbReference type="Gene3D" id="3.30.465.10">
    <property type="match status" value="1"/>
</dbReference>
<dbReference type="SMART" id="SM01091">
    <property type="entry name" value="CorC_HlyC"/>
    <property type="match status" value="1"/>
</dbReference>
<dbReference type="Proteomes" id="UP000189369">
    <property type="component" value="Chromosome"/>
</dbReference>
<dbReference type="CDD" id="cd04590">
    <property type="entry name" value="CBS_pair_CorC_HlyC_assoc"/>
    <property type="match status" value="1"/>
</dbReference>
<keyword evidence="1" id="KW-0677">Repeat</keyword>
<dbReference type="STRING" id="643674.PAEH1_11120"/>
<dbReference type="InterPro" id="IPR044751">
    <property type="entry name" value="Ion_transp-like_CBS"/>
</dbReference>
<dbReference type="PANTHER" id="PTHR22777:SF27">
    <property type="entry name" value="MAGNESIUM AND COBALT EFFLUX PROTEIN CORC"/>
    <property type="match status" value="1"/>
</dbReference>
<accession>A0A1U9K1V3</accession>
<keyword evidence="2 3" id="KW-0129">CBS domain</keyword>
<dbReference type="FunFam" id="3.10.580.10:FF:000002">
    <property type="entry name" value="Magnesium/cobalt efflux protein CorC"/>
    <property type="match status" value="1"/>
</dbReference>
<dbReference type="Pfam" id="PF00571">
    <property type="entry name" value="CBS"/>
    <property type="match status" value="2"/>
</dbReference>
<dbReference type="EMBL" id="CP019697">
    <property type="protein sequence ID" value="AQS51954.1"/>
    <property type="molecule type" value="Genomic_DNA"/>
</dbReference>
<dbReference type="InterPro" id="IPR046342">
    <property type="entry name" value="CBS_dom_sf"/>
</dbReference>
<name>A0A1U9K1V3_9BURK</name>
<feature type="domain" description="CBS" evidence="4">
    <location>
        <begin position="135"/>
        <end position="192"/>
    </location>
</feature>
<evidence type="ECO:0000313" key="6">
    <source>
        <dbReference type="Proteomes" id="UP000189369"/>
    </source>
</evidence>
<evidence type="ECO:0000259" key="4">
    <source>
        <dbReference type="PROSITE" id="PS51371"/>
    </source>
</evidence>
<dbReference type="Pfam" id="PF03471">
    <property type="entry name" value="CorC_HlyC"/>
    <property type="match status" value="1"/>
</dbReference>
<reference evidence="5 6" key="1">
    <citation type="submission" date="2017-01" db="EMBL/GenBank/DDBJ databases">
        <title>Complete Genome Sequence of Paenalcaligenes hominis, Isolated from a paraplegic Patient with neurogenic bladder.</title>
        <authorList>
            <person name="Mukhopadhyay R."/>
            <person name="Joaquin J."/>
            <person name="Hogue R."/>
            <person name="Kilaru A."/>
            <person name="Jospin G."/>
            <person name="Mars K."/>
            <person name="Eisen J.A."/>
            <person name="Chaturvedi V."/>
        </authorList>
    </citation>
    <scope>NUCLEOTIDE SEQUENCE [LARGE SCALE GENOMIC DNA]</scope>
    <source>
        <strain evidence="5 6">15S00501</strain>
    </source>
</reference>
<dbReference type="InterPro" id="IPR016169">
    <property type="entry name" value="FAD-bd_PCMH_sub2"/>
</dbReference>
<dbReference type="AlphaFoldDB" id="A0A1U9K1V3"/>
<dbReference type="PANTHER" id="PTHR22777">
    <property type="entry name" value="HEMOLYSIN-RELATED"/>
    <property type="match status" value="1"/>
</dbReference>
<evidence type="ECO:0000313" key="5">
    <source>
        <dbReference type="EMBL" id="AQS51954.1"/>
    </source>
</evidence>
<dbReference type="GO" id="GO:0005886">
    <property type="term" value="C:plasma membrane"/>
    <property type="evidence" value="ECO:0007669"/>
    <property type="project" value="TreeGrafter"/>
</dbReference>
<dbReference type="SUPFAM" id="SSF56176">
    <property type="entry name" value="FAD-binding/transporter-associated domain-like"/>
    <property type="match status" value="1"/>
</dbReference>
<evidence type="ECO:0000256" key="2">
    <source>
        <dbReference type="ARBA" id="ARBA00023122"/>
    </source>
</evidence>
<dbReference type="SUPFAM" id="SSF54631">
    <property type="entry name" value="CBS-domain pair"/>
    <property type="match status" value="1"/>
</dbReference>
<dbReference type="Gene3D" id="3.10.580.10">
    <property type="entry name" value="CBS-domain"/>
    <property type="match status" value="1"/>
</dbReference>
<dbReference type="GO" id="GO:0050660">
    <property type="term" value="F:flavin adenine dinucleotide binding"/>
    <property type="evidence" value="ECO:0007669"/>
    <property type="project" value="InterPro"/>
</dbReference>
<gene>
    <name evidence="5" type="ORF">PAEH1_11120</name>
</gene>
<protein>
    <submittedName>
        <fullName evidence="5">Magnesium/cobalt efflux protein</fullName>
    </submittedName>
</protein>
<sequence>MSENTNPEPEPRSKKRLSPITRFFQRRAEPTDREDIKAILEAALERQVINNDSYTMIVGALDLTSKTVADIMVPRSKIDLLDISKPISELLPLIIETGRSRFPVYEDDRDNIVGILLAKDLLLSIANPNIDLRPLVRPAVFIPETKKLNVLLHEFRSSRNHIAIVIDEHGGTAGLVTMEDVLEQVVGDIEDEYDEDTAQTIFQAGDNSWRVMALTEIADFNEAFGTQLSDDDYDTIGGWLAAEMGYIPKRGDTTTIQGIHITVLRADPKRALWLHVQRHLPTDPKISEHDSDTM</sequence>